<evidence type="ECO:0000256" key="4">
    <source>
        <dbReference type="ARBA" id="ARBA00022741"/>
    </source>
</evidence>
<keyword evidence="6" id="KW-0051">Antiviral defense</keyword>
<keyword evidence="7 8" id="KW-0472">Membrane</keyword>
<evidence type="ECO:0000256" key="5">
    <source>
        <dbReference type="ARBA" id="ARBA00022989"/>
    </source>
</evidence>
<reference evidence="10" key="1">
    <citation type="journal article" date="2015" name="Nature">
        <title>Complex archaea that bridge the gap between prokaryotes and eukaryotes.</title>
        <authorList>
            <person name="Spang A."/>
            <person name="Saw J.H."/>
            <person name="Jorgensen S.L."/>
            <person name="Zaremba-Niedzwiedzka K."/>
            <person name="Martijn J."/>
            <person name="Lind A.E."/>
            <person name="van Eijk R."/>
            <person name="Schleper C."/>
            <person name="Guy L."/>
            <person name="Ettema T.J."/>
        </authorList>
    </citation>
    <scope>NUCLEOTIDE SEQUENCE</scope>
</reference>
<evidence type="ECO:0000256" key="6">
    <source>
        <dbReference type="ARBA" id="ARBA00023118"/>
    </source>
</evidence>
<dbReference type="GO" id="GO:0000166">
    <property type="term" value="F:nucleotide binding"/>
    <property type="evidence" value="ECO:0007669"/>
    <property type="project" value="UniProtKB-KW"/>
</dbReference>
<keyword evidence="4" id="KW-0547">Nucleotide-binding</keyword>
<dbReference type="Pfam" id="PF18967">
    <property type="entry name" value="PycTM"/>
    <property type="match status" value="1"/>
</dbReference>
<evidence type="ECO:0000259" key="9">
    <source>
        <dbReference type="Pfam" id="PF18967"/>
    </source>
</evidence>
<accession>A0A0F9C6V7</accession>
<name>A0A0F9C6V7_9ZZZZ</name>
<feature type="transmembrane region" description="Helical" evidence="8">
    <location>
        <begin position="230"/>
        <end position="250"/>
    </location>
</feature>
<dbReference type="GO" id="GO:0051607">
    <property type="term" value="P:defense response to virus"/>
    <property type="evidence" value="ECO:0007669"/>
    <property type="project" value="UniProtKB-KW"/>
</dbReference>
<organism evidence="10">
    <name type="scientific">marine sediment metagenome</name>
    <dbReference type="NCBI Taxonomy" id="412755"/>
    <lineage>
        <taxon>unclassified sequences</taxon>
        <taxon>metagenomes</taxon>
        <taxon>ecological metagenomes</taxon>
    </lineage>
</organism>
<dbReference type="InterPro" id="IPR043760">
    <property type="entry name" value="PycTM_dom"/>
</dbReference>
<protein>
    <recommendedName>
        <fullName evidence="9">Pycsar effector protein domain-containing protein</fullName>
    </recommendedName>
</protein>
<dbReference type="AlphaFoldDB" id="A0A0F9C6V7"/>
<keyword evidence="5 8" id="KW-1133">Transmembrane helix</keyword>
<keyword evidence="2" id="KW-1003">Cell membrane</keyword>
<evidence type="ECO:0000256" key="3">
    <source>
        <dbReference type="ARBA" id="ARBA00022692"/>
    </source>
</evidence>
<dbReference type="EMBL" id="LAZR01037498">
    <property type="protein sequence ID" value="KKL22042.1"/>
    <property type="molecule type" value="Genomic_DNA"/>
</dbReference>
<proteinExistence type="predicted"/>
<sequence>MAENKIDSMVASTSISEVTAFSVDSQSTDGPTDQKETIWMDENWDDYLGYYKDEKTPEITSVIDTGANWVAGKGYEADEETTMLLDTIRGNGFDTFNSIMENGERTKELGGNFYAEIVRDDEDNFINLKPLDPLVMKHVANPQGIIIRFEQISKVPGGVTKKFKPEQIFYLPRNRIADEIHGTGDIESITGYLDKIKQLDEEKLMEEYSRQIYQLSHIAKEKFKFLRWSIYFLIINMGLTIFFLILSSLVNVS</sequence>
<gene>
    <name evidence="10" type="ORF">LCGC14_2439400</name>
</gene>
<evidence type="ECO:0000256" key="7">
    <source>
        <dbReference type="ARBA" id="ARBA00023136"/>
    </source>
</evidence>
<evidence type="ECO:0000256" key="1">
    <source>
        <dbReference type="ARBA" id="ARBA00004236"/>
    </source>
</evidence>
<feature type="domain" description="Pycsar effector protein" evidence="9">
    <location>
        <begin position="180"/>
        <end position="245"/>
    </location>
</feature>
<comment type="subcellular location">
    <subcellularLocation>
        <location evidence="1">Cell membrane</location>
    </subcellularLocation>
</comment>
<evidence type="ECO:0000256" key="2">
    <source>
        <dbReference type="ARBA" id="ARBA00022475"/>
    </source>
</evidence>
<evidence type="ECO:0000313" key="10">
    <source>
        <dbReference type="EMBL" id="KKL22042.1"/>
    </source>
</evidence>
<keyword evidence="3 8" id="KW-0812">Transmembrane</keyword>
<comment type="caution">
    <text evidence="10">The sequence shown here is derived from an EMBL/GenBank/DDBJ whole genome shotgun (WGS) entry which is preliminary data.</text>
</comment>
<dbReference type="GO" id="GO:0005886">
    <property type="term" value="C:plasma membrane"/>
    <property type="evidence" value="ECO:0007669"/>
    <property type="project" value="UniProtKB-SubCell"/>
</dbReference>
<evidence type="ECO:0000256" key="8">
    <source>
        <dbReference type="SAM" id="Phobius"/>
    </source>
</evidence>